<protein>
    <submittedName>
        <fullName evidence="1">Uncharacterized protein</fullName>
    </submittedName>
</protein>
<dbReference type="WBParaSite" id="MCU_005754-RA">
    <property type="protein sequence ID" value="MCU_005754-RA"/>
    <property type="gene ID" value="MCU_005754"/>
</dbReference>
<name>A0A5K3F669_MESCO</name>
<reference evidence="1" key="1">
    <citation type="submission" date="2019-11" db="UniProtKB">
        <authorList>
            <consortium name="WormBaseParasite"/>
        </authorList>
    </citation>
    <scope>IDENTIFICATION</scope>
</reference>
<accession>A0A5K3F669</accession>
<organism evidence="1">
    <name type="scientific">Mesocestoides corti</name>
    <name type="common">Flatworm</name>
    <dbReference type="NCBI Taxonomy" id="53468"/>
    <lineage>
        <taxon>Eukaryota</taxon>
        <taxon>Metazoa</taxon>
        <taxon>Spiralia</taxon>
        <taxon>Lophotrochozoa</taxon>
        <taxon>Platyhelminthes</taxon>
        <taxon>Cestoda</taxon>
        <taxon>Eucestoda</taxon>
        <taxon>Cyclophyllidea</taxon>
        <taxon>Mesocestoididae</taxon>
        <taxon>Mesocestoides</taxon>
    </lineage>
</organism>
<dbReference type="AlphaFoldDB" id="A0A5K3F669"/>
<sequence length="161" mass="17641">MGDSGNVDCPNPSNCKVATTDKALLTNHKAGPQGRCRPPESTTLTTPLNICCTPFMSYIHLPRMPLERRETQGWLRPASSNMSAPSDIATSHTSGAFHPSPPLWQHCSLYTALHSSLSLVGCLSSSHVIGTQRDRELAEAIVVQYVCAPRRRHNLLYVFTV</sequence>
<evidence type="ECO:0000313" key="1">
    <source>
        <dbReference type="WBParaSite" id="MCU_005754-RA"/>
    </source>
</evidence>
<proteinExistence type="predicted"/>